<dbReference type="AlphaFoldDB" id="A0A2S9Q583"/>
<dbReference type="PANTHER" id="PTHR32182:SF25">
    <property type="entry name" value="SLR1056 PROTEIN"/>
    <property type="match status" value="1"/>
</dbReference>
<dbReference type="Pfam" id="PF13304">
    <property type="entry name" value="AAA_21"/>
    <property type="match status" value="1"/>
</dbReference>
<evidence type="ECO:0000313" key="3">
    <source>
        <dbReference type="Proteomes" id="UP000237682"/>
    </source>
</evidence>
<evidence type="ECO:0000313" key="2">
    <source>
        <dbReference type="EMBL" id="PRH84523.1"/>
    </source>
</evidence>
<dbReference type="PIRSF" id="PIRSF029347">
    <property type="entry name" value="RecF"/>
    <property type="match status" value="1"/>
</dbReference>
<protein>
    <submittedName>
        <fullName evidence="2">ATPase</fullName>
    </submittedName>
</protein>
<proteinExistence type="predicted"/>
<dbReference type="EMBL" id="PUEJ01000013">
    <property type="protein sequence ID" value="PRH84523.1"/>
    <property type="molecule type" value="Genomic_DNA"/>
</dbReference>
<gene>
    <name evidence="2" type="ORF">C5L14_27135</name>
</gene>
<reference evidence="2 3" key="1">
    <citation type="submission" date="2018-02" db="EMBL/GenBank/DDBJ databases">
        <title>Whole genome sequencing of endophytic bacterium.</title>
        <authorList>
            <person name="Eedara R."/>
            <person name="Podile A.R."/>
        </authorList>
    </citation>
    <scope>NUCLEOTIDE SEQUENCE [LARGE SCALE GENOMIC DNA]</scope>
    <source>
        <strain evidence="2 3">RP1T</strain>
    </source>
</reference>
<dbReference type="SUPFAM" id="SSF52540">
    <property type="entry name" value="P-loop containing nucleoside triphosphate hydrolases"/>
    <property type="match status" value="1"/>
</dbReference>
<evidence type="ECO:0000259" key="1">
    <source>
        <dbReference type="Pfam" id="PF13304"/>
    </source>
</evidence>
<dbReference type="RefSeq" id="WP_105865180.1">
    <property type="nucleotide sequence ID" value="NZ_PUEJ01000013.1"/>
</dbReference>
<feature type="domain" description="ATPase AAA-type core" evidence="1">
    <location>
        <begin position="27"/>
        <end position="346"/>
    </location>
</feature>
<name>A0A2S9Q583_9HYPH</name>
<dbReference type="InterPro" id="IPR027417">
    <property type="entry name" value="P-loop_NTPase"/>
</dbReference>
<dbReference type="PANTHER" id="PTHR32182">
    <property type="entry name" value="DNA REPLICATION AND REPAIR PROTEIN RECF"/>
    <property type="match status" value="1"/>
</dbReference>
<dbReference type="GO" id="GO:0006302">
    <property type="term" value="P:double-strand break repair"/>
    <property type="evidence" value="ECO:0007669"/>
    <property type="project" value="TreeGrafter"/>
</dbReference>
<sequence length="381" mass="41442">MSFSVRDIWFKGYRSLRSIHFEVGDLSVFVGANGTGKTNLYRGLQLIQAAAQGSFAYELAREGGLAAALWAGLRPKNEPARIHLDVGLISDSARYRYRIEAGLVQQSGGAILGNGFLGEPQVKVETLKFSHGGRERTVLERKGPAVSIAGPDGKRRPFGVPLLASETALATLHDADRLADLAAVRRALLEWRFYHGLRTDRDSALRRPCYALATPTLASDGHDLAAVFATLVHIRADSETLFESVDEAFPGARLVVPMPDRMASFGMTFPDNPKRVYEASELSDGTLRYLALAGALLSARLPPFIALNEPEASLHPDLLVPLAGMIVRASRRAQIWLVTHSQVLADAIQDLSGVAPHRVIKRDGETWLEGLRLSGDFAGDD</sequence>
<dbReference type="OrthoDB" id="7596665at2"/>
<comment type="caution">
    <text evidence="2">The sequence shown here is derived from an EMBL/GenBank/DDBJ whole genome shotgun (WGS) entry which is preliminary data.</text>
</comment>
<dbReference type="InterPro" id="IPR003959">
    <property type="entry name" value="ATPase_AAA_core"/>
</dbReference>
<dbReference type="GO" id="GO:0000731">
    <property type="term" value="P:DNA synthesis involved in DNA repair"/>
    <property type="evidence" value="ECO:0007669"/>
    <property type="project" value="TreeGrafter"/>
</dbReference>
<organism evidence="2 3">
    <name type="scientific">Labrys okinawensis</name>
    <dbReference type="NCBI Taxonomy" id="346911"/>
    <lineage>
        <taxon>Bacteria</taxon>
        <taxon>Pseudomonadati</taxon>
        <taxon>Pseudomonadota</taxon>
        <taxon>Alphaproteobacteria</taxon>
        <taxon>Hyphomicrobiales</taxon>
        <taxon>Xanthobacteraceae</taxon>
        <taxon>Labrys</taxon>
    </lineage>
</organism>
<dbReference type="Gene3D" id="3.40.50.300">
    <property type="entry name" value="P-loop containing nucleotide triphosphate hydrolases"/>
    <property type="match status" value="2"/>
</dbReference>
<dbReference type="GO" id="GO:0005524">
    <property type="term" value="F:ATP binding"/>
    <property type="evidence" value="ECO:0007669"/>
    <property type="project" value="InterPro"/>
</dbReference>
<dbReference type="Proteomes" id="UP000237682">
    <property type="component" value="Unassembled WGS sequence"/>
</dbReference>
<dbReference type="GO" id="GO:0016887">
    <property type="term" value="F:ATP hydrolysis activity"/>
    <property type="evidence" value="ECO:0007669"/>
    <property type="project" value="InterPro"/>
</dbReference>
<accession>A0A2S9Q583</accession>
<dbReference type="InterPro" id="IPR014555">
    <property type="entry name" value="RecF-like"/>
</dbReference>
<keyword evidence="3" id="KW-1185">Reference proteome</keyword>